<evidence type="ECO:0000259" key="7">
    <source>
        <dbReference type="PROSITE" id="PS51294"/>
    </source>
</evidence>
<dbReference type="InterPro" id="IPR051575">
    <property type="entry name" value="Myb-like_DNA-bd"/>
</dbReference>
<evidence type="ECO:0000256" key="4">
    <source>
        <dbReference type="ARBA" id="ARBA00023242"/>
    </source>
</evidence>
<dbReference type="CDD" id="cd00167">
    <property type="entry name" value="SANT"/>
    <property type="match status" value="2"/>
</dbReference>
<accession>F0ZXK7</accession>
<dbReference type="RefSeq" id="XP_003292151.1">
    <property type="nucleotide sequence ID" value="XM_003292103.1"/>
</dbReference>
<dbReference type="GO" id="GO:0006355">
    <property type="term" value="P:regulation of DNA-templated transcription"/>
    <property type="evidence" value="ECO:0000318"/>
    <property type="project" value="GO_Central"/>
</dbReference>
<dbReference type="InParanoid" id="F0ZXK7"/>
<dbReference type="OrthoDB" id="2143914at2759"/>
<feature type="region of interest" description="Disordered" evidence="5">
    <location>
        <begin position="485"/>
        <end position="508"/>
    </location>
</feature>
<dbReference type="InterPro" id="IPR001005">
    <property type="entry name" value="SANT/Myb"/>
</dbReference>
<dbReference type="STRING" id="5786.F0ZXK7"/>
<dbReference type="Gene3D" id="1.10.10.60">
    <property type="entry name" value="Homeodomain-like"/>
    <property type="match status" value="3"/>
</dbReference>
<organism evidence="8 9">
    <name type="scientific">Dictyostelium purpureum</name>
    <name type="common">Slime mold</name>
    <dbReference type="NCBI Taxonomy" id="5786"/>
    <lineage>
        <taxon>Eukaryota</taxon>
        <taxon>Amoebozoa</taxon>
        <taxon>Evosea</taxon>
        <taxon>Eumycetozoa</taxon>
        <taxon>Dictyostelia</taxon>
        <taxon>Dictyosteliales</taxon>
        <taxon>Dictyosteliaceae</taxon>
        <taxon>Dictyostelium</taxon>
    </lineage>
</organism>
<dbReference type="VEuPathDB" id="AmoebaDB:DICPUDRAFT_92812"/>
<feature type="domain" description="Myb-like" evidence="6">
    <location>
        <begin position="169"/>
        <end position="221"/>
    </location>
</feature>
<dbReference type="GO" id="GO:0000981">
    <property type="term" value="F:DNA-binding transcription factor activity, RNA polymerase II-specific"/>
    <property type="evidence" value="ECO:0000318"/>
    <property type="project" value="GO_Central"/>
</dbReference>
<feature type="compositionally biased region" description="Polar residues" evidence="5">
    <location>
        <begin position="378"/>
        <end position="389"/>
    </location>
</feature>
<dbReference type="PANTHER" id="PTHR46621">
    <property type="entry name" value="SNRNA-ACTIVATING PROTEIN COMPLEX SUBUNIT 4"/>
    <property type="match status" value="1"/>
</dbReference>
<dbReference type="SUPFAM" id="SSF46689">
    <property type="entry name" value="Homeodomain-like"/>
    <property type="match status" value="1"/>
</dbReference>
<feature type="compositionally biased region" description="Low complexity" evidence="5">
    <location>
        <begin position="359"/>
        <end position="377"/>
    </location>
</feature>
<feature type="domain" description="HTH myb-type" evidence="7">
    <location>
        <begin position="117"/>
        <end position="168"/>
    </location>
</feature>
<dbReference type="GO" id="GO:0005634">
    <property type="term" value="C:nucleus"/>
    <property type="evidence" value="ECO:0000318"/>
    <property type="project" value="GO_Central"/>
</dbReference>
<dbReference type="KEGG" id="dpp:DICPUDRAFT_92812"/>
<keyword evidence="3" id="KW-0804">Transcription</keyword>
<dbReference type="FunCoup" id="F0ZXK7">
    <property type="interactions" value="377"/>
</dbReference>
<dbReference type="PANTHER" id="PTHR46621:SF1">
    <property type="entry name" value="SNRNA-ACTIVATING PROTEIN COMPLEX SUBUNIT 4"/>
    <property type="match status" value="1"/>
</dbReference>
<evidence type="ECO:0000256" key="5">
    <source>
        <dbReference type="SAM" id="MobiDB-lite"/>
    </source>
</evidence>
<dbReference type="SMART" id="SM00717">
    <property type="entry name" value="SANT"/>
    <property type="match status" value="3"/>
</dbReference>
<keyword evidence="4" id="KW-0539">Nucleus</keyword>
<dbReference type="AlphaFoldDB" id="F0ZXK7"/>
<feature type="compositionally biased region" description="Low complexity" evidence="5">
    <location>
        <begin position="332"/>
        <end position="349"/>
    </location>
</feature>
<reference evidence="9" key="1">
    <citation type="journal article" date="2011" name="Genome Biol.">
        <title>Comparative genomics of the social amoebae Dictyostelium discoideum and Dictyostelium purpureum.</title>
        <authorList>
            <consortium name="US DOE Joint Genome Institute (JGI-PGF)"/>
            <person name="Sucgang R."/>
            <person name="Kuo A."/>
            <person name="Tian X."/>
            <person name="Salerno W."/>
            <person name="Parikh A."/>
            <person name="Feasley C.L."/>
            <person name="Dalin E."/>
            <person name="Tu H."/>
            <person name="Huang E."/>
            <person name="Barry K."/>
            <person name="Lindquist E."/>
            <person name="Shapiro H."/>
            <person name="Bruce D."/>
            <person name="Schmutz J."/>
            <person name="Salamov A."/>
            <person name="Fey P."/>
            <person name="Gaudet P."/>
            <person name="Anjard C."/>
            <person name="Babu M.M."/>
            <person name="Basu S."/>
            <person name="Bushmanova Y."/>
            <person name="van der Wel H."/>
            <person name="Katoh-Kurasawa M."/>
            <person name="Dinh C."/>
            <person name="Coutinho P.M."/>
            <person name="Saito T."/>
            <person name="Elias M."/>
            <person name="Schaap P."/>
            <person name="Kay R.R."/>
            <person name="Henrissat B."/>
            <person name="Eichinger L."/>
            <person name="Rivero F."/>
            <person name="Putnam N.H."/>
            <person name="West C.M."/>
            <person name="Loomis W.F."/>
            <person name="Chisholm R.L."/>
            <person name="Shaulsky G."/>
            <person name="Strassmann J.E."/>
            <person name="Queller D.C."/>
            <person name="Kuspa A."/>
            <person name="Grigoriev I.V."/>
        </authorList>
    </citation>
    <scope>NUCLEOTIDE SEQUENCE [LARGE SCALE GENOMIC DNA]</scope>
    <source>
        <strain evidence="9">QSDP1</strain>
    </source>
</reference>
<name>F0ZXK7_DICPU</name>
<dbReference type="eggNOG" id="KOG0048">
    <property type="taxonomic scope" value="Eukaryota"/>
</dbReference>
<dbReference type="PROSITE" id="PS51294">
    <property type="entry name" value="HTH_MYB"/>
    <property type="match status" value="2"/>
</dbReference>
<protein>
    <recommendedName>
        <fullName evidence="10">Myb transcription factor</fullName>
    </recommendedName>
</protein>
<dbReference type="GO" id="GO:0000978">
    <property type="term" value="F:RNA polymerase II cis-regulatory region sequence-specific DNA binding"/>
    <property type="evidence" value="ECO:0000318"/>
    <property type="project" value="GO_Central"/>
</dbReference>
<keyword evidence="1" id="KW-0805">Transcription regulation</keyword>
<evidence type="ECO:0000313" key="9">
    <source>
        <dbReference type="Proteomes" id="UP000001064"/>
    </source>
</evidence>
<dbReference type="OMA" id="MEYNQNE"/>
<feature type="region of interest" description="Disordered" evidence="5">
    <location>
        <begin position="19"/>
        <end position="66"/>
    </location>
</feature>
<dbReference type="InterPro" id="IPR009057">
    <property type="entry name" value="Homeodomain-like_sf"/>
</dbReference>
<evidence type="ECO:0000256" key="2">
    <source>
        <dbReference type="ARBA" id="ARBA00023125"/>
    </source>
</evidence>
<evidence type="ECO:0000313" key="8">
    <source>
        <dbReference type="EMBL" id="EGC31307.1"/>
    </source>
</evidence>
<feature type="domain" description="HTH myb-type" evidence="7">
    <location>
        <begin position="67"/>
        <end position="116"/>
    </location>
</feature>
<feature type="compositionally biased region" description="Low complexity" evidence="5">
    <location>
        <begin position="269"/>
        <end position="315"/>
    </location>
</feature>
<evidence type="ECO:0000256" key="3">
    <source>
        <dbReference type="ARBA" id="ARBA00023163"/>
    </source>
</evidence>
<feature type="domain" description="Myb-like" evidence="6">
    <location>
        <begin position="113"/>
        <end position="163"/>
    </location>
</feature>
<dbReference type="Proteomes" id="UP000001064">
    <property type="component" value="Unassembled WGS sequence"/>
</dbReference>
<proteinExistence type="predicted"/>
<dbReference type="Pfam" id="PF13921">
    <property type="entry name" value="Myb_DNA-bind_6"/>
    <property type="match status" value="2"/>
</dbReference>
<keyword evidence="9" id="KW-1185">Reference proteome</keyword>
<dbReference type="GeneID" id="10505916"/>
<evidence type="ECO:0008006" key="10">
    <source>
        <dbReference type="Google" id="ProtNLM"/>
    </source>
</evidence>
<sequence>MSEALLMNPIPKYNISPQFQSDRIYNESMDDEFSDTEYDLSPKDDVPSPSKRGRSQIQNGIRRSPNKWTEEEDQKLFQLVNIYGEKKWKRISAEMGGQKTGAQCAQHWKRVLSPDIRKGPWDEDEEELLLRLVNQHGSSWKKIAKRICKRTDIQCRYQYLKSLQSREVSWVPKEDDVLLKKVDEMGENLSWLEVSEYLAKLKHTNTLRTALECKTRYNQLTGKAGNILPPLNSNSQYHNQQMSYGHPMQHMSHHQMSHMGHPMQMNHHQMSHMSQMNHHQMSQMNHHSSNKSLSPLSSLIDSNNSSPSFESCSSEETNHTPPNIFRPTPHKPTINNTISNLTSPSSSPIPSSPIPSSPPSSSLSSPCNNNSNSINNNQIHRNSPVPTHTIKNTLPSISYNNSNFNKNSAFSINNIIDCKKEEEEDSQPVMKKVRSNGEFYYQPINNNNNNIKKSILNNSNNSLSCNSDNSSDDDMLPKIKKQNIINNNNNNKNISFNNTTSPLSSPYSSPNHSSIEKLKATSFDFFNLESLATIASSQSHHHELVN</sequence>
<keyword evidence="2" id="KW-0238">DNA-binding</keyword>
<feature type="domain" description="Myb-like" evidence="6">
    <location>
        <begin position="60"/>
        <end position="112"/>
    </location>
</feature>
<dbReference type="EMBL" id="GL871262">
    <property type="protein sequence ID" value="EGC31307.1"/>
    <property type="molecule type" value="Genomic_DNA"/>
</dbReference>
<gene>
    <name evidence="8" type="ORF">DICPUDRAFT_92812</name>
</gene>
<feature type="compositionally biased region" description="Acidic residues" evidence="5">
    <location>
        <begin position="28"/>
        <end position="38"/>
    </location>
</feature>
<feature type="region of interest" description="Disordered" evidence="5">
    <location>
        <begin position="269"/>
        <end position="389"/>
    </location>
</feature>
<evidence type="ECO:0000256" key="1">
    <source>
        <dbReference type="ARBA" id="ARBA00023015"/>
    </source>
</evidence>
<dbReference type="PROSITE" id="PS50090">
    <property type="entry name" value="MYB_LIKE"/>
    <property type="match status" value="3"/>
</dbReference>
<evidence type="ECO:0000259" key="6">
    <source>
        <dbReference type="PROSITE" id="PS50090"/>
    </source>
</evidence>
<dbReference type="InterPro" id="IPR017930">
    <property type="entry name" value="Myb_dom"/>
</dbReference>